<keyword evidence="1" id="KW-0812">Transmembrane</keyword>
<evidence type="ECO:0000313" key="3">
    <source>
        <dbReference type="Proteomes" id="UP000886748"/>
    </source>
</evidence>
<dbReference type="EMBL" id="DVOD01000069">
    <property type="protein sequence ID" value="HIU93350.1"/>
    <property type="molecule type" value="Genomic_DNA"/>
</dbReference>
<evidence type="ECO:0000313" key="2">
    <source>
        <dbReference type="EMBL" id="HIU93350.1"/>
    </source>
</evidence>
<evidence type="ECO:0000256" key="1">
    <source>
        <dbReference type="SAM" id="Phobius"/>
    </source>
</evidence>
<accession>A0A9D1N1X9</accession>
<proteinExistence type="predicted"/>
<dbReference type="AlphaFoldDB" id="A0A9D1N1X9"/>
<name>A0A9D1N1X9_9CLOT</name>
<feature type="transmembrane region" description="Helical" evidence="1">
    <location>
        <begin position="480"/>
        <end position="498"/>
    </location>
</feature>
<dbReference type="Proteomes" id="UP000886748">
    <property type="component" value="Unassembled WGS sequence"/>
</dbReference>
<comment type="caution">
    <text evidence="2">The sequence shown here is derived from an EMBL/GenBank/DDBJ whole genome shotgun (WGS) entry which is preliminary data.</text>
</comment>
<keyword evidence="1" id="KW-1133">Transmembrane helix</keyword>
<protein>
    <submittedName>
        <fullName evidence="2">Uncharacterized protein</fullName>
    </submittedName>
</protein>
<gene>
    <name evidence="2" type="ORF">IAD26_09500</name>
</gene>
<reference evidence="2" key="2">
    <citation type="journal article" date="2021" name="PeerJ">
        <title>Extensive microbial diversity within the chicken gut microbiome revealed by metagenomics and culture.</title>
        <authorList>
            <person name="Gilroy R."/>
            <person name="Ravi A."/>
            <person name="Getino M."/>
            <person name="Pursley I."/>
            <person name="Horton D.L."/>
            <person name="Alikhan N.F."/>
            <person name="Baker D."/>
            <person name="Gharbi K."/>
            <person name="Hall N."/>
            <person name="Watson M."/>
            <person name="Adriaenssens E.M."/>
            <person name="Foster-Nyarko E."/>
            <person name="Jarju S."/>
            <person name="Secka A."/>
            <person name="Antonio M."/>
            <person name="Oren A."/>
            <person name="Chaudhuri R.R."/>
            <person name="La Ragione R."/>
            <person name="Hildebrand F."/>
            <person name="Pallen M.J."/>
        </authorList>
    </citation>
    <scope>NUCLEOTIDE SEQUENCE</scope>
    <source>
        <strain evidence="2">CHK154-7741</strain>
    </source>
</reference>
<keyword evidence="1" id="KW-0472">Membrane</keyword>
<sequence>MINKVSINNQEVYKKGQTNPSYKNSQSPSFKGPVELITAGLQACNTNPMVGVSVIDLATAIVPRTVVDAKTNGFAAAETFRRESSGLIVNCLIPGFIVLGIAKLMEAFNKGNKGLSGMWANQEALETLKDHYKQSDGTAKGFISRLFEDAEVLNGKKWAKLEPTSLENELSEYTKIIENNVQDKAVIEKARNNLYNKILKVTGGAEHIKIHGKVYHDNITTLLRDGVDVGQKFVIDLKKDHSAIEAFVKKATKFVNKKSLLGLAVVIPLAASMQSINRWITRKSSGQDGAPIYKNFGKGKKKEEMTPAQKSAFWSKKIGAAGLMTGVAMLSMMKKPSLKMLQFTKNMPSMDQCRWIATATFASRMLASEDENELHEVTWRDIATFSSLYFLGDYVSKAVGTIMQKVKGVPLLNYMEKRPDTKNPLKKFVYWVKDTKLKSFDEANAITDGIVKRKDKNGVEKILEYKGGAKAKGLRAICEVSSLGFSMLVLGILVPWYVRKETERKEQMKLKEKLKDFISYPSIMSTSNKKTFQAFGMMLDQSKQ</sequence>
<reference evidence="2" key="1">
    <citation type="submission" date="2020-10" db="EMBL/GenBank/DDBJ databases">
        <authorList>
            <person name="Gilroy R."/>
        </authorList>
    </citation>
    <scope>NUCLEOTIDE SEQUENCE</scope>
    <source>
        <strain evidence="2">CHK154-7741</strain>
    </source>
</reference>
<organism evidence="2 3">
    <name type="scientific">Candidatus Limenecus avicola</name>
    <dbReference type="NCBI Taxonomy" id="2840847"/>
    <lineage>
        <taxon>Bacteria</taxon>
        <taxon>Bacillati</taxon>
        <taxon>Bacillota</taxon>
        <taxon>Clostridia</taxon>
        <taxon>Eubacteriales</taxon>
        <taxon>Clostridiaceae</taxon>
        <taxon>Clostridiaceae incertae sedis</taxon>
        <taxon>Candidatus Limenecus</taxon>
    </lineage>
</organism>